<evidence type="ECO:0008006" key="2">
    <source>
        <dbReference type="Google" id="ProtNLM"/>
    </source>
</evidence>
<dbReference type="AlphaFoldDB" id="A0A382QQS7"/>
<dbReference type="InterPro" id="IPR038553">
    <property type="entry name" value="T4-gp15_tss_sf"/>
</dbReference>
<organism evidence="1">
    <name type="scientific">marine metagenome</name>
    <dbReference type="NCBI Taxonomy" id="408172"/>
    <lineage>
        <taxon>unclassified sequences</taxon>
        <taxon>metagenomes</taxon>
        <taxon>ecological metagenomes</taxon>
    </lineage>
</organism>
<accession>A0A382QQS7</accession>
<gene>
    <name evidence="1" type="ORF">METZ01_LOCUS340151</name>
</gene>
<protein>
    <recommendedName>
        <fullName evidence="2">Tail sheath stabilizer and completion protein</fullName>
    </recommendedName>
</protein>
<sequence length="206" mass="23096">MAIFSTFSVKISEDAATQVIRKLPTVYGGSSRMVQSIIRNNSENMANTVPMMSCYVQDLQPNSEYRLNPHGSDTVYAIEKEFDEDTQTYTDEPGNRYAIKRLMPVPYLLTMNLDIATSNTEQKLMILEQILVLFNPAINLLSNDNIFDWASLTYVELTGISWSSNAIPVGTEENIDISTLTYTMPIYLGAPSKVSHQKLIHTIIAS</sequence>
<reference evidence="1" key="1">
    <citation type="submission" date="2018-05" db="EMBL/GenBank/DDBJ databases">
        <authorList>
            <person name="Lanie J.A."/>
            <person name="Ng W.-L."/>
            <person name="Kazmierczak K.M."/>
            <person name="Andrzejewski T.M."/>
            <person name="Davidsen T.M."/>
            <person name="Wayne K.J."/>
            <person name="Tettelin H."/>
            <person name="Glass J.I."/>
            <person name="Rusch D."/>
            <person name="Podicherti R."/>
            <person name="Tsui H.-C.T."/>
            <person name="Winkler M.E."/>
        </authorList>
    </citation>
    <scope>NUCLEOTIDE SEQUENCE</scope>
</reference>
<dbReference type="InterPro" id="IPR031997">
    <property type="entry name" value="T4-gp15_tss"/>
</dbReference>
<evidence type="ECO:0000313" key="1">
    <source>
        <dbReference type="EMBL" id="SVC87297.1"/>
    </source>
</evidence>
<feature type="non-terminal residue" evidence="1">
    <location>
        <position position="206"/>
    </location>
</feature>
<dbReference type="Pfam" id="PF16724">
    <property type="entry name" value="T4-gp15_tss"/>
    <property type="match status" value="1"/>
</dbReference>
<dbReference type="Gene3D" id="3.30.2000.40">
    <property type="entry name" value="Myoviridae tail sheath stabiliser"/>
    <property type="match status" value="1"/>
</dbReference>
<name>A0A382QQS7_9ZZZZ</name>
<proteinExistence type="predicted"/>
<dbReference type="EMBL" id="UINC01115921">
    <property type="protein sequence ID" value="SVC87297.1"/>
    <property type="molecule type" value="Genomic_DNA"/>
</dbReference>